<evidence type="ECO:0000256" key="5">
    <source>
        <dbReference type="ARBA" id="ARBA00023004"/>
    </source>
</evidence>
<dbReference type="GO" id="GO:0016020">
    <property type="term" value="C:membrane"/>
    <property type="evidence" value="ECO:0007669"/>
    <property type="project" value="UniProtKB-SubCell"/>
</dbReference>
<dbReference type="SUPFAM" id="SSF48264">
    <property type="entry name" value="Cytochrome P450"/>
    <property type="match status" value="1"/>
</dbReference>
<evidence type="ECO:0000256" key="4">
    <source>
        <dbReference type="ARBA" id="ARBA00023002"/>
    </source>
</evidence>
<keyword evidence="3" id="KW-0479">Metal-binding</keyword>
<keyword evidence="4" id="KW-0560">Oxidoreductase</keyword>
<accession>A0A9N7MWF6</accession>
<protein>
    <submittedName>
        <fullName evidence="7">Cytochrome P450- family 81- subfamily D-polypeptide 3</fullName>
    </submittedName>
</protein>
<dbReference type="GO" id="GO:0004497">
    <property type="term" value="F:monooxygenase activity"/>
    <property type="evidence" value="ECO:0007669"/>
    <property type="project" value="UniProtKB-KW"/>
</dbReference>
<dbReference type="InterPro" id="IPR001128">
    <property type="entry name" value="Cyt_P450"/>
</dbReference>
<keyword evidence="5" id="KW-0408">Iron</keyword>
<dbReference type="Gene3D" id="1.10.630.10">
    <property type="entry name" value="Cytochrome P450"/>
    <property type="match status" value="1"/>
</dbReference>
<keyword evidence="6" id="KW-0503">Monooxygenase</keyword>
<dbReference type="OrthoDB" id="2789670at2759"/>
<dbReference type="GO" id="GO:0020037">
    <property type="term" value="F:heme binding"/>
    <property type="evidence" value="ECO:0007669"/>
    <property type="project" value="InterPro"/>
</dbReference>
<dbReference type="InterPro" id="IPR002401">
    <property type="entry name" value="Cyt_P450_E_grp-I"/>
</dbReference>
<proteinExistence type="predicted"/>
<keyword evidence="8" id="KW-1185">Reference proteome</keyword>
<dbReference type="Proteomes" id="UP001153555">
    <property type="component" value="Unassembled WGS sequence"/>
</dbReference>
<evidence type="ECO:0000256" key="1">
    <source>
        <dbReference type="ARBA" id="ARBA00004167"/>
    </source>
</evidence>
<evidence type="ECO:0000313" key="7">
    <source>
        <dbReference type="EMBL" id="CAA0816091.1"/>
    </source>
</evidence>
<dbReference type="AlphaFoldDB" id="A0A9N7MWF6"/>
<dbReference type="PRINTS" id="PR00463">
    <property type="entry name" value="EP450I"/>
</dbReference>
<evidence type="ECO:0000256" key="3">
    <source>
        <dbReference type="ARBA" id="ARBA00022723"/>
    </source>
</evidence>
<dbReference type="Pfam" id="PF00067">
    <property type="entry name" value="p450"/>
    <property type="match status" value="1"/>
</dbReference>
<keyword evidence="2" id="KW-0349">Heme</keyword>
<dbReference type="PANTHER" id="PTHR47947">
    <property type="entry name" value="CYTOCHROME P450 82C3-RELATED"/>
    <property type="match status" value="1"/>
</dbReference>
<dbReference type="EMBL" id="CACSLK010013932">
    <property type="protein sequence ID" value="CAA0816091.1"/>
    <property type="molecule type" value="Genomic_DNA"/>
</dbReference>
<dbReference type="GO" id="GO:0016705">
    <property type="term" value="F:oxidoreductase activity, acting on paired donors, with incorporation or reduction of molecular oxygen"/>
    <property type="evidence" value="ECO:0007669"/>
    <property type="project" value="InterPro"/>
</dbReference>
<organism evidence="7 8">
    <name type="scientific">Striga hermonthica</name>
    <name type="common">Purple witchweed</name>
    <name type="synonym">Buchnera hermonthica</name>
    <dbReference type="NCBI Taxonomy" id="68872"/>
    <lineage>
        <taxon>Eukaryota</taxon>
        <taxon>Viridiplantae</taxon>
        <taxon>Streptophyta</taxon>
        <taxon>Embryophyta</taxon>
        <taxon>Tracheophyta</taxon>
        <taxon>Spermatophyta</taxon>
        <taxon>Magnoliopsida</taxon>
        <taxon>eudicotyledons</taxon>
        <taxon>Gunneridae</taxon>
        <taxon>Pentapetalae</taxon>
        <taxon>asterids</taxon>
        <taxon>lamiids</taxon>
        <taxon>Lamiales</taxon>
        <taxon>Orobanchaceae</taxon>
        <taxon>Buchnereae</taxon>
        <taxon>Striga</taxon>
    </lineage>
</organism>
<dbReference type="GO" id="GO:0005506">
    <property type="term" value="F:iron ion binding"/>
    <property type="evidence" value="ECO:0007669"/>
    <property type="project" value="InterPro"/>
</dbReference>
<evidence type="ECO:0000256" key="2">
    <source>
        <dbReference type="ARBA" id="ARBA00022617"/>
    </source>
</evidence>
<gene>
    <name evidence="7" type="ORF">SHERM_15959</name>
</gene>
<dbReference type="InterPro" id="IPR036396">
    <property type="entry name" value="Cyt_P450_sf"/>
</dbReference>
<dbReference type="PANTHER" id="PTHR47947:SF24">
    <property type="entry name" value="ISOFLAVONE 2'-HYDROXYLASE-LIKE"/>
    <property type="match status" value="1"/>
</dbReference>
<reference evidence="7" key="1">
    <citation type="submission" date="2019-12" db="EMBL/GenBank/DDBJ databases">
        <authorList>
            <person name="Scholes J."/>
        </authorList>
    </citation>
    <scope>NUCLEOTIDE SEQUENCE</scope>
</reference>
<comment type="subcellular location">
    <subcellularLocation>
        <location evidence="1">Membrane</location>
        <topology evidence="1">Single-pass membrane protein</topology>
    </subcellularLocation>
</comment>
<sequence>MAAVTFKANVVDFLPLVGRFGFGGAVERKLRAVQEKRESFAENLIGMYRRRIRMADDGGKKQRSLIGVLLDLQRAEPEYYTDEAIRNLLLVLIQGASHTSSTTLEWALSHLLRNPDIIKRARADIDKLVGQHRLIIESDLSELPYLQFIINETLRMHPAAPLLTPHVSSEDCIVGGFQVPRGTMQQAERNLRDRK</sequence>
<evidence type="ECO:0000256" key="6">
    <source>
        <dbReference type="ARBA" id="ARBA00023033"/>
    </source>
</evidence>
<name>A0A9N7MWF6_STRHE</name>
<dbReference type="InterPro" id="IPR050651">
    <property type="entry name" value="Plant_Cytochrome_P450_Monoox"/>
</dbReference>
<comment type="caution">
    <text evidence="7">The sequence shown here is derived from an EMBL/GenBank/DDBJ whole genome shotgun (WGS) entry which is preliminary data.</text>
</comment>
<evidence type="ECO:0000313" key="8">
    <source>
        <dbReference type="Proteomes" id="UP001153555"/>
    </source>
</evidence>